<name>A9KQU2_LACP7</name>
<dbReference type="Gene3D" id="2.60.40.1080">
    <property type="match status" value="1"/>
</dbReference>
<keyword evidence="3" id="KW-1185">Reference proteome</keyword>
<dbReference type="KEGG" id="cpy:Cphy_3064"/>
<evidence type="ECO:0008006" key="4">
    <source>
        <dbReference type="Google" id="ProtNLM"/>
    </source>
</evidence>
<accession>A9KQU2</accession>
<dbReference type="Pfam" id="PF26182">
    <property type="entry name" value="Ig_NUP210_5th"/>
    <property type="match status" value="1"/>
</dbReference>
<evidence type="ECO:0000313" key="3">
    <source>
        <dbReference type="Proteomes" id="UP000000370"/>
    </source>
</evidence>
<protein>
    <recommendedName>
        <fullName evidence="4">BIG2 domain-containing protein</fullName>
    </recommendedName>
</protein>
<feature type="signal peptide" evidence="1">
    <location>
        <begin position="1"/>
        <end position="34"/>
    </location>
</feature>
<organism evidence="2 3">
    <name type="scientific">Lachnoclostridium phytofermentans (strain ATCC 700394 / DSM 18823 / ISDg)</name>
    <name type="common">Clostridium phytofermentans</name>
    <dbReference type="NCBI Taxonomy" id="357809"/>
    <lineage>
        <taxon>Bacteria</taxon>
        <taxon>Bacillati</taxon>
        <taxon>Bacillota</taxon>
        <taxon>Clostridia</taxon>
        <taxon>Lachnospirales</taxon>
        <taxon>Lachnospiraceae</taxon>
    </lineage>
</organism>
<evidence type="ECO:0000256" key="1">
    <source>
        <dbReference type="SAM" id="SignalP"/>
    </source>
</evidence>
<reference evidence="3" key="1">
    <citation type="submission" date="2007-11" db="EMBL/GenBank/DDBJ databases">
        <title>Complete genome sequence of Clostridium phytofermentans ISDg.</title>
        <authorList>
            <person name="Leschine S.B."/>
            <person name="Warnick T.A."/>
            <person name="Blanchard J.L."/>
            <person name="Schnell D.J."/>
            <person name="Petit E.L."/>
            <person name="LaTouf W.G."/>
            <person name="Copeland A."/>
            <person name="Lucas S."/>
            <person name="Lapidus A."/>
            <person name="Barry K."/>
            <person name="Glavina del Rio T."/>
            <person name="Dalin E."/>
            <person name="Tice H."/>
            <person name="Pitluck S."/>
            <person name="Kiss H."/>
            <person name="Brettin T."/>
            <person name="Bruce D."/>
            <person name="Detter J.C."/>
            <person name="Han C."/>
            <person name="Kuske C."/>
            <person name="Schmutz J."/>
            <person name="Larimer F."/>
            <person name="Land M."/>
            <person name="Hauser L."/>
            <person name="Kyrpides N."/>
            <person name="Kim E.A."/>
            <person name="Richardson P."/>
        </authorList>
    </citation>
    <scope>NUCLEOTIDE SEQUENCE [LARGE SCALE GENOMIC DNA]</scope>
    <source>
        <strain evidence="3">ATCC 700394 / DSM 18823 / ISDg</strain>
    </source>
</reference>
<dbReference type="SUPFAM" id="SSF49373">
    <property type="entry name" value="Invasin/intimin cell-adhesion fragments"/>
    <property type="match status" value="1"/>
</dbReference>
<gene>
    <name evidence="2" type="ordered locus">Cphy_3064</name>
</gene>
<keyword evidence="1" id="KW-0732">Signal</keyword>
<dbReference type="STRING" id="357809.Cphy_3064"/>
<evidence type="ECO:0000313" key="2">
    <source>
        <dbReference type="EMBL" id="ABX43421.1"/>
    </source>
</evidence>
<dbReference type="EMBL" id="CP000885">
    <property type="protein sequence ID" value="ABX43421.1"/>
    <property type="molecule type" value="Genomic_DNA"/>
</dbReference>
<sequence precursor="true">MKDCKRKSYKIKGMLLILCCIVIGLICTTDVAEAAAKVTLNRSYVVTTRGATVQLKVSGTTNTVTWSSSDQKIAKVSKSGKVTKSLDVIVETGTGRLDPPDAIKQRNYIGYSDGDAGTLKKVAEVIDQYNLKSSDLSVEDKLRSIQAYFNETRKCNTTSNKTGNIANVMFNGHGNYFIQESRAYAETFALICDSLDIPNKYCLGGAYIPGENGYIPNF</sequence>
<dbReference type="HOGENOM" id="CLU_1265130_0_0_9"/>
<dbReference type="AlphaFoldDB" id="A9KQU2"/>
<dbReference type="RefSeq" id="WP_012201072.1">
    <property type="nucleotide sequence ID" value="NC_010001.1"/>
</dbReference>
<dbReference type="Proteomes" id="UP000000370">
    <property type="component" value="Chromosome"/>
</dbReference>
<dbReference type="InterPro" id="IPR008964">
    <property type="entry name" value="Invasin/intimin_cell_adhesion"/>
</dbReference>
<feature type="chain" id="PRO_5002736792" description="BIG2 domain-containing protein" evidence="1">
    <location>
        <begin position="35"/>
        <end position="218"/>
    </location>
</feature>
<proteinExistence type="predicted"/>